<evidence type="ECO:0000313" key="1">
    <source>
        <dbReference type="EMBL" id="KAH9834154.1"/>
    </source>
</evidence>
<evidence type="ECO:0000313" key="2">
    <source>
        <dbReference type="Proteomes" id="UP000814176"/>
    </source>
</evidence>
<accession>A0ABQ8KAT8</accession>
<proteinExistence type="predicted"/>
<protein>
    <recommendedName>
        <fullName evidence="3">BTB domain-containing protein</fullName>
    </recommendedName>
</protein>
<dbReference type="RefSeq" id="XP_047776810.1">
    <property type="nucleotide sequence ID" value="XM_047916701.1"/>
</dbReference>
<comment type="caution">
    <text evidence="1">The sequence shown here is derived from an EMBL/GenBank/DDBJ whole genome shotgun (WGS) entry which is preliminary data.</text>
</comment>
<dbReference type="GeneID" id="71997433"/>
<name>A0ABQ8KAT8_9APHY</name>
<dbReference type="Proteomes" id="UP000814176">
    <property type="component" value="Unassembled WGS sequence"/>
</dbReference>
<reference evidence="1 2" key="1">
    <citation type="journal article" date="2021" name="Environ. Microbiol.">
        <title>Gene family expansions and transcriptome signatures uncover fungal adaptations to wood decay.</title>
        <authorList>
            <person name="Hage H."/>
            <person name="Miyauchi S."/>
            <person name="Viragh M."/>
            <person name="Drula E."/>
            <person name="Min B."/>
            <person name="Chaduli D."/>
            <person name="Navarro D."/>
            <person name="Favel A."/>
            <person name="Norest M."/>
            <person name="Lesage-Meessen L."/>
            <person name="Balint B."/>
            <person name="Merenyi Z."/>
            <person name="de Eugenio L."/>
            <person name="Morin E."/>
            <person name="Martinez A.T."/>
            <person name="Baldrian P."/>
            <person name="Stursova M."/>
            <person name="Martinez M.J."/>
            <person name="Novotny C."/>
            <person name="Magnuson J.K."/>
            <person name="Spatafora J.W."/>
            <person name="Maurice S."/>
            <person name="Pangilinan J."/>
            <person name="Andreopoulos W."/>
            <person name="LaButti K."/>
            <person name="Hundley H."/>
            <person name="Na H."/>
            <person name="Kuo A."/>
            <person name="Barry K."/>
            <person name="Lipzen A."/>
            <person name="Henrissat B."/>
            <person name="Riley R."/>
            <person name="Ahrendt S."/>
            <person name="Nagy L.G."/>
            <person name="Grigoriev I.V."/>
            <person name="Martin F."/>
            <person name="Rosso M.N."/>
        </authorList>
    </citation>
    <scope>NUCLEOTIDE SEQUENCE [LARGE SCALE GENOMIC DNA]</scope>
    <source>
        <strain evidence="1 2">CIRM-BRFM 1785</strain>
    </source>
</reference>
<dbReference type="EMBL" id="JADCUA010000016">
    <property type="protein sequence ID" value="KAH9834154.1"/>
    <property type="molecule type" value="Genomic_DNA"/>
</dbReference>
<evidence type="ECO:0008006" key="3">
    <source>
        <dbReference type="Google" id="ProtNLM"/>
    </source>
</evidence>
<sequence length="354" mass="39614">MSEDADHVARSVDEGTLTRATPEVENVDVTRDERHWFEDGNIILVASGSRRGFRVYRGLLTRASEDFVDLLSSPQLEAAEMLDDCPAVYLSDDADELSELLGVVFDGPRYFGHCVPVKFSTVAAVIHLAQKYRMEDLRFGALDILRQHLHGHFEAWVAPERVRDRMLFDIDPIVAVNLAYLTRDSVMLPTALYLCCQLPVHILLRGNNQPGETLTTLDKMDLERCIDGKVRLAAEVANIPWTIATTGLDLSSCTAKGRCASSLRVWAGNLMSVAEASCDALAPCPLLAKVDIEQARAAARGETMCCAACNDALRERELKERRRIFERLTWYMDVPRVLGRLSCECVWMRSPSIR</sequence>
<keyword evidence="2" id="KW-1185">Reference proteome</keyword>
<organism evidence="1 2">
    <name type="scientific">Rhodofomes roseus</name>
    <dbReference type="NCBI Taxonomy" id="34475"/>
    <lineage>
        <taxon>Eukaryota</taxon>
        <taxon>Fungi</taxon>
        <taxon>Dikarya</taxon>
        <taxon>Basidiomycota</taxon>
        <taxon>Agaricomycotina</taxon>
        <taxon>Agaricomycetes</taxon>
        <taxon>Polyporales</taxon>
        <taxon>Rhodofomes</taxon>
    </lineage>
</organism>
<gene>
    <name evidence="1" type="ORF">C8Q71DRAFT_163742</name>
</gene>